<keyword evidence="10" id="KW-1185">Reference proteome</keyword>
<dbReference type="SUPFAM" id="SSF46934">
    <property type="entry name" value="UBA-like"/>
    <property type="match status" value="1"/>
</dbReference>
<dbReference type="PROSITE" id="PS01127">
    <property type="entry name" value="EF_TS_2"/>
    <property type="match status" value="1"/>
</dbReference>
<comment type="subcellular location">
    <subcellularLocation>
        <location evidence="5 7">Cytoplasm</location>
    </subcellularLocation>
</comment>
<dbReference type="PANTHER" id="PTHR11741">
    <property type="entry name" value="ELONGATION FACTOR TS"/>
    <property type="match status" value="1"/>
</dbReference>
<evidence type="ECO:0000313" key="9">
    <source>
        <dbReference type="EMBL" id="GAX87749.1"/>
    </source>
</evidence>
<organism evidence="9 10">
    <name type="scientific">Lebetimonas natsushimae</name>
    <dbReference type="NCBI Taxonomy" id="1936991"/>
    <lineage>
        <taxon>Bacteria</taxon>
        <taxon>Pseudomonadati</taxon>
        <taxon>Campylobacterota</taxon>
        <taxon>Epsilonproteobacteria</taxon>
        <taxon>Nautiliales</taxon>
        <taxon>Nautiliaceae</taxon>
        <taxon>Lebetimonas</taxon>
    </lineage>
</organism>
<dbReference type="Gene3D" id="1.10.8.10">
    <property type="entry name" value="DNA helicase RuvA subunit, C-terminal domain"/>
    <property type="match status" value="1"/>
</dbReference>
<comment type="function">
    <text evidence="5 6">Associates with the EF-Tu.GDP complex and induces the exchange of GDP to GTP. It remains bound to the aminoacyl-tRNA.EF-Tu.GTP complex up to the GTP hydrolysis stage on the ribosome.</text>
</comment>
<comment type="similarity">
    <text evidence="1 5 6">Belongs to the EF-Ts family.</text>
</comment>
<dbReference type="OrthoDB" id="9808348at2"/>
<name>A0A292YES6_9BACT</name>
<dbReference type="InterPro" id="IPR014039">
    <property type="entry name" value="Transl_elong_EFTs/EF1B_dimer"/>
</dbReference>
<dbReference type="InterPro" id="IPR001816">
    <property type="entry name" value="Transl_elong_EFTs/EF1B"/>
</dbReference>
<dbReference type="FunFam" id="1.10.8.10:FF:000001">
    <property type="entry name" value="Elongation factor Ts"/>
    <property type="match status" value="1"/>
</dbReference>
<dbReference type="InterPro" id="IPR009060">
    <property type="entry name" value="UBA-like_sf"/>
</dbReference>
<reference evidence="9 10" key="1">
    <citation type="journal article" date="2017" name="Syst. Appl. Microbiol.">
        <title>Lebetimonas natsushimae sp. nov., a novel strictly anaerobic, moderately thermophilic chemoautotroph isolated from a deep-sea hydrothermal vent polychaete nest in the Mid-Okinawa Trough.</title>
        <authorList>
            <person name="Nagata R."/>
            <person name="Takaki Y."/>
            <person name="Tame A."/>
            <person name="Nunoura T."/>
            <person name="Muto H."/>
            <person name="Mino S."/>
            <person name="Sawayama S."/>
            <person name="Takai K."/>
            <person name="Nakagawa S."/>
        </authorList>
    </citation>
    <scope>NUCLEOTIDE SEQUENCE [LARGE SCALE GENOMIC DNA]</scope>
    <source>
        <strain evidence="9 10">HS1857</strain>
    </source>
</reference>
<dbReference type="PROSITE" id="PS01126">
    <property type="entry name" value="EF_TS_1"/>
    <property type="match status" value="1"/>
</dbReference>
<evidence type="ECO:0000256" key="4">
    <source>
        <dbReference type="ARBA" id="ARBA00022917"/>
    </source>
</evidence>
<evidence type="ECO:0000256" key="7">
    <source>
        <dbReference type="RuleBase" id="RU000643"/>
    </source>
</evidence>
<comment type="caution">
    <text evidence="9">The sequence shown here is derived from an EMBL/GenBank/DDBJ whole genome shotgun (WGS) entry which is preliminary data.</text>
</comment>
<evidence type="ECO:0000256" key="3">
    <source>
        <dbReference type="ARBA" id="ARBA00022768"/>
    </source>
</evidence>
<evidence type="ECO:0000259" key="8">
    <source>
        <dbReference type="Pfam" id="PF00889"/>
    </source>
</evidence>
<dbReference type="InterPro" id="IPR018101">
    <property type="entry name" value="Transl_elong_Ts_CS"/>
</dbReference>
<dbReference type="GO" id="GO:0003746">
    <property type="term" value="F:translation elongation factor activity"/>
    <property type="evidence" value="ECO:0007669"/>
    <property type="project" value="UniProtKB-UniRule"/>
</dbReference>
<dbReference type="EMBL" id="BDME01000002">
    <property type="protein sequence ID" value="GAX87749.1"/>
    <property type="molecule type" value="Genomic_DNA"/>
</dbReference>
<dbReference type="Pfam" id="PF00889">
    <property type="entry name" value="EF_TS"/>
    <property type="match status" value="1"/>
</dbReference>
<dbReference type="CDD" id="cd14275">
    <property type="entry name" value="UBA_EF-Ts"/>
    <property type="match status" value="1"/>
</dbReference>
<evidence type="ECO:0000313" key="10">
    <source>
        <dbReference type="Proteomes" id="UP000217944"/>
    </source>
</evidence>
<accession>A0A292YES6</accession>
<dbReference type="Gene3D" id="1.10.286.20">
    <property type="match status" value="1"/>
</dbReference>
<dbReference type="InterPro" id="IPR036402">
    <property type="entry name" value="EF-Ts_dimer_sf"/>
</dbReference>
<dbReference type="HAMAP" id="MF_00050">
    <property type="entry name" value="EF_Ts"/>
    <property type="match status" value="1"/>
</dbReference>
<dbReference type="Proteomes" id="UP000217944">
    <property type="component" value="Unassembled WGS sequence"/>
</dbReference>
<gene>
    <name evidence="5" type="primary">tsf</name>
    <name evidence="9" type="ORF">LNAT_P1046</name>
</gene>
<evidence type="ECO:0000256" key="5">
    <source>
        <dbReference type="HAMAP-Rule" id="MF_00050"/>
    </source>
</evidence>
<keyword evidence="4 5" id="KW-0648">Protein biosynthesis</keyword>
<keyword evidence="5" id="KW-0963">Cytoplasm</keyword>
<keyword evidence="3 5" id="KW-0251">Elongation factor</keyword>
<dbReference type="GO" id="GO:0005737">
    <property type="term" value="C:cytoplasm"/>
    <property type="evidence" value="ECO:0007669"/>
    <property type="project" value="UniProtKB-SubCell"/>
</dbReference>
<dbReference type="RefSeq" id="WP_096259104.1">
    <property type="nucleotide sequence ID" value="NZ_BDME01000002.1"/>
</dbReference>
<dbReference type="FunFam" id="1.10.286.20:FF:000001">
    <property type="entry name" value="Elongation factor Ts"/>
    <property type="match status" value="1"/>
</dbReference>
<protein>
    <recommendedName>
        <fullName evidence="2 5">Elongation factor Ts</fullName>
        <shortName evidence="5">EF-Ts</shortName>
    </recommendedName>
</protein>
<dbReference type="PANTHER" id="PTHR11741:SF0">
    <property type="entry name" value="ELONGATION FACTOR TS, MITOCHONDRIAL"/>
    <property type="match status" value="1"/>
</dbReference>
<sequence>MAAKISAAQVKALREKTGAGMMDCKKALVEANGDEEKAVEILRKKGLAKAAKKADRNAAEGRVEIYITPDYKKGSIVEINCETDFVAKTDEFVEFVSETVKTINTENIENVESLNKAKFGNGTFEEELKVKIAKIGENIVVRRMATIKAPENGIVNGYIHAGGKVGVLVAAECDKPETCDAIKDTLKDIAMHIAAMKPSFLNPESVPADVIEKEKEIAKAQLLKEGKPENVIEKIIPGKIKKFYEESCLTEQEYVKAEKKENVAKALENAAKKAGGSAKLVDFVRFEVGEGLVKNGCTLADEVAAALQ</sequence>
<dbReference type="SUPFAM" id="SSF54713">
    <property type="entry name" value="Elongation factor Ts (EF-Ts), dimerisation domain"/>
    <property type="match status" value="2"/>
</dbReference>
<evidence type="ECO:0000256" key="6">
    <source>
        <dbReference type="RuleBase" id="RU000642"/>
    </source>
</evidence>
<proteinExistence type="inferred from homology"/>
<evidence type="ECO:0000256" key="1">
    <source>
        <dbReference type="ARBA" id="ARBA00005532"/>
    </source>
</evidence>
<dbReference type="AlphaFoldDB" id="A0A292YES6"/>
<dbReference type="NCBIfam" id="TIGR00116">
    <property type="entry name" value="tsf"/>
    <property type="match status" value="1"/>
</dbReference>
<feature type="region of interest" description="Involved in Mg(2+) ion dislocation from EF-Tu" evidence="5">
    <location>
        <begin position="83"/>
        <end position="86"/>
    </location>
</feature>
<feature type="domain" description="Translation elongation factor EFTs/EF1B dimerisation" evidence="8">
    <location>
        <begin position="74"/>
        <end position="290"/>
    </location>
</feature>
<dbReference type="Gene3D" id="3.30.479.20">
    <property type="entry name" value="Elongation factor Ts, dimerisation domain"/>
    <property type="match status" value="2"/>
</dbReference>
<evidence type="ECO:0000256" key="2">
    <source>
        <dbReference type="ARBA" id="ARBA00016956"/>
    </source>
</evidence>